<dbReference type="PANTHER" id="PTHR46539">
    <property type="entry name" value="E3 UBIQUITIN-PROTEIN LIGASE ATL42"/>
    <property type="match status" value="1"/>
</dbReference>
<dbReference type="GO" id="GO:0008270">
    <property type="term" value="F:zinc ion binding"/>
    <property type="evidence" value="ECO:0007669"/>
    <property type="project" value="UniProtKB-KW"/>
</dbReference>
<evidence type="ECO:0000256" key="6">
    <source>
        <dbReference type="ARBA" id="ARBA00022989"/>
    </source>
</evidence>
<dbReference type="InterPro" id="IPR001841">
    <property type="entry name" value="Znf_RING"/>
</dbReference>
<evidence type="ECO:0000313" key="12">
    <source>
        <dbReference type="EMBL" id="CAI8586327.1"/>
    </source>
</evidence>
<feature type="domain" description="RING-type" evidence="11">
    <location>
        <begin position="106"/>
        <end position="148"/>
    </location>
</feature>
<dbReference type="Pfam" id="PF13639">
    <property type="entry name" value="zf-RING_2"/>
    <property type="match status" value="1"/>
</dbReference>
<keyword evidence="6 10" id="KW-1133">Transmembrane helix</keyword>
<sequence length="172" mass="19463">MSQTGKPFDWSFDPETEDQIIPIKGRKIFFFIAVFSIILLFTAIFLCARWIFRNRAILTPNVTPLQTLPYSSSSPSEGLDADAIKKLPIILHQSDSSNRAVEETECCICLSAFRDGEKVKLLPVCNHCFHCECVDSWLVNRSSCPLCRASLITDSSFPKILIQEPPIYNYPI</sequence>
<keyword evidence="7 10" id="KW-0472">Membrane</keyword>
<evidence type="ECO:0000256" key="5">
    <source>
        <dbReference type="ARBA" id="ARBA00022833"/>
    </source>
</evidence>
<name>A0AAV0YLR2_VICFA</name>
<evidence type="ECO:0000256" key="7">
    <source>
        <dbReference type="ARBA" id="ARBA00023136"/>
    </source>
</evidence>
<evidence type="ECO:0000256" key="2">
    <source>
        <dbReference type="ARBA" id="ARBA00022692"/>
    </source>
</evidence>
<keyword evidence="13" id="KW-1185">Reference proteome</keyword>
<dbReference type="SUPFAM" id="SSF57850">
    <property type="entry name" value="RING/U-box"/>
    <property type="match status" value="1"/>
</dbReference>
<evidence type="ECO:0000259" key="11">
    <source>
        <dbReference type="PROSITE" id="PS50089"/>
    </source>
</evidence>
<evidence type="ECO:0000256" key="8">
    <source>
        <dbReference type="ARBA" id="ARBA00024209"/>
    </source>
</evidence>
<comment type="subcellular location">
    <subcellularLocation>
        <location evidence="1">Membrane</location>
    </subcellularLocation>
</comment>
<keyword evidence="5" id="KW-0862">Zinc</keyword>
<dbReference type="EMBL" id="OX451736">
    <property type="protein sequence ID" value="CAI8586327.1"/>
    <property type="molecule type" value="Genomic_DNA"/>
</dbReference>
<dbReference type="CDD" id="cd16461">
    <property type="entry name" value="RING-H2_EL5-like"/>
    <property type="match status" value="1"/>
</dbReference>
<feature type="transmembrane region" description="Helical" evidence="10">
    <location>
        <begin position="28"/>
        <end position="52"/>
    </location>
</feature>
<dbReference type="Proteomes" id="UP001157006">
    <property type="component" value="Chromosome 1L"/>
</dbReference>
<dbReference type="SMART" id="SM00184">
    <property type="entry name" value="RING"/>
    <property type="match status" value="1"/>
</dbReference>
<protein>
    <recommendedName>
        <fullName evidence="11">RING-type domain-containing protein</fullName>
    </recommendedName>
</protein>
<keyword evidence="4 9" id="KW-0863">Zinc-finger</keyword>
<evidence type="ECO:0000256" key="10">
    <source>
        <dbReference type="SAM" id="Phobius"/>
    </source>
</evidence>
<dbReference type="FunFam" id="3.30.40.10:FF:000461">
    <property type="entry name" value="RING-H2 finger protein ATL66"/>
    <property type="match status" value="1"/>
</dbReference>
<accession>A0AAV0YLR2</accession>
<comment type="similarity">
    <text evidence="8">Belongs to the RING-type zinc finger family. ATL subfamily.</text>
</comment>
<dbReference type="PROSITE" id="PS50089">
    <property type="entry name" value="ZF_RING_2"/>
    <property type="match status" value="1"/>
</dbReference>
<evidence type="ECO:0000256" key="1">
    <source>
        <dbReference type="ARBA" id="ARBA00004370"/>
    </source>
</evidence>
<proteinExistence type="inferred from homology"/>
<evidence type="ECO:0000256" key="9">
    <source>
        <dbReference type="PROSITE-ProRule" id="PRU00175"/>
    </source>
</evidence>
<dbReference type="InterPro" id="IPR013083">
    <property type="entry name" value="Znf_RING/FYVE/PHD"/>
</dbReference>
<evidence type="ECO:0000313" key="13">
    <source>
        <dbReference type="Proteomes" id="UP001157006"/>
    </source>
</evidence>
<evidence type="ECO:0000256" key="3">
    <source>
        <dbReference type="ARBA" id="ARBA00022723"/>
    </source>
</evidence>
<evidence type="ECO:0000256" key="4">
    <source>
        <dbReference type="ARBA" id="ARBA00022771"/>
    </source>
</evidence>
<dbReference type="PANTHER" id="PTHR46539:SF25">
    <property type="entry name" value="(WILD MALAYSIAN BANANA) HYPOTHETICAL PROTEIN"/>
    <property type="match status" value="1"/>
</dbReference>
<dbReference type="Gene3D" id="3.30.40.10">
    <property type="entry name" value="Zinc/RING finger domain, C3HC4 (zinc finger)"/>
    <property type="match status" value="1"/>
</dbReference>
<organism evidence="12 13">
    <name type="scientific">Vicia faba</name>
    <name type="common">Broad bean</name>
    <name type="synonym">Faba vulgaris</name>
    <dbReference type="NCBI Taxonomy" id="3906"/>
    <lineage>
        <taxon>Eukaryota</taxon>
        <taxon>Viridiplantae</taxon>
        <taxon>Streptophyta</taxon>
        <taxon>Embryophyta</taxon>
        <taxon>Tracheophyta</taxon>
        <taxon>Spermatophyta</taxon>
        <taxon>Magnoliopsida</taxon>
        <taxon>eudicotyledons</taxon>
        <taxon>Gunneridae</taxon>
        <taxon>Pentapetalae</taxon>
        <taxon>rosids</taxon>
        <taxon>fabids</taxon>
        <taxon>Fabales</taxon>
        <taxon>Fabaceae</taxon>
        <taxon>Papilionoideae</taxon>
        <taxon>50 kb inversion clade</taxon>
        <taxon>NPAAA clade</taxon>
        <taxon>Hologalegina</taxon>
        <taxon>IRL clade</taxon>
        <taxon>Fabeae</taxon>
        <taxon>Vicia</taxon>
    </lineage>
</organism>
<reference evidence="12 13" key="1">
    <citation type="submission" date="2023-01" db="EMBL/GenBank/DDBJ databases">
        <authorList>
            <person name="Kreplak J."/>
        </authorList>
    </citation>
    <scope>NUCLEOTIDE SEQUENCE [LARGE SCALE GENOMIC DNA]</scope>
</reference>
<keyword evidence="2 10" id="KW-0812">Transmembrane</keyword>
<dbReference type="AlphaFoldDB" id="A0AAV0YLR2"/>
<dbReference type="GO" id="GO:0016020">
    <property type="term" value="C:membrane"/>
    <property type="evidence" value="ECO:0007669"/>
    <property type="project" value="UniProtKB-SubCell"/>
</dbReference>
<keyword evidence="3" id="KW-0479">Metal-binding</keyword>
<gene>
    <name evidence="12" type="ORF">VFH_I249120</name>
</gene>